<accession>A0A7G9V464</accession>
<feature type="transmembrane region" description="Helical" evidence="2">
    <location>
        <begin position="95"/>
        <end position="119"/>
    </location>
</feature>
<keyword evidence="2" id="KW-0472">Membrane</keyword>
<name>A0A7G9V464_9CAUD</name>
<evidence type="ECO:0000313" key="4">
    <source>
        <dbReference type="Proteomes" id="UP000516064"/>
    </source>
</evidence>
<dbReference type="GeneID" id="63209307"/>
<feature type="compositionally biased region" description="Polar residues" evidence="1">
    <location>
        <begin position="18"/>
        <end position="37"/>
    </location>
</feature>
<protein>
    <submittedName>
        <fullName evidence="3">Uncharacterized protein</fullName>
    </submittedName>
</protein>
<dbReference type="RefSeq" id="YP_010012758.1">
    <property type="nucleotide sequence ID" value="NC_053506.1"/>
</dbReference>
<evidence type="ECO:0000313" key="3">
    <source>
        <dbReference type="EMBL" id="QNO01070.1"/>
    </source>
</evidence>
<reference evidence="3 4" key="1">
    <citation type="submission" date="2020-07" db="EMBL/GenBank/DDBJ databases">
        <title>Tightening bonds in Latin-America through phage discovery.</title>
        <authorList>
            <person name="Payaslian F.P."/>
            <person name="Gradaschi V."/>
            <person name="Rondon Salazar L."/>
            <person name="Dieterle M.E."/>
            <person name="Urdaniz E."/>
            <person name="Di Paola M."/>
            <person name="Pena Carcamo J."/>
            <person name="Zon F."/>
            <person name="Allievi M.C."/>
            <person name="Sosa E."/>
            <person name="Fernandez Do Porto D."/>
            <person name="Loessner M.J."/>
            <person name="Sanchez Rivas C."/>
            <person name="Raya R."/>
            <person name="Reyes A."/>
            <person name="Piuri M."/>
        </authorList>
    </citation>
    <scope>NUCLEOTIDE SEQUENCE [LARGE SCALE GENOMIC DNA]</scope>
</reference>
<proteinExistence type="predicted"/>
<evidence type="ECO:0000256" key="2">
    <source>
        <dbReference type="SAM" id="Phobius"/>
    </source>
</evidence>
<dbReference type="EMBL" id="MT758688">
    <property type="protein sequence ID" value="QNO01070.1"/>
    <property type="molecule type" value="Genomic_DNA"/>
</dbReference>
<evidence type="ECO:0000256" key="1">
    <source>
        <dbReference type="SAM" id="MobiDB-lite"/>
    </source>
</evidence>
<keyword evidence="4" id="KW-1185">Reference proteome</keyword>
<keyword evidence="2" id="KW-1133">Transmembrane helix</keyword>
<feature type="region of interest" description="Disordered" evidence="1">
    <location>
        <begin position="15"/>
        <end position="44"/>
    </location>
</feature>
<dbReference type="Proteomes" id="UP000516064">
    <property type="component" value="Segment"/>
</dbReference>
<organism evidence="3 4">
    <name type="scientific">Mycobacterium phage CELFI</name>
    <dbReference type="NCBI Taxonomy" id="2769359"/>
    <lineage>
        <taxon>Viruses</taxon>
        <taxon>Duplodnaviria</taxon>
        <taxon>Heunggongvirae</taxon>
        <taxon>Uroviricota</taxon>
        <taxon>Caudoviricetes</taxon>
        <taxon>Vilmaviridae</taxon>
        <taxon>Lclasvirinae</taxon>
        <taxon>Faithunavirus</taxon>
        <taxon>Faithunavirus CELFI</taxon>
    </lineage>
</organism>
<sequence length="121" mass="12651">MESFTISPQASAVLLGHSATSSPRTRRALSTSPTQSAPAKAGIHTRQTCPICPSSFVSTMHMAASGQTLRPFSSPLSVTRKVKASMSEKAVRDNVLAAVSLAALILLGAIVLNDLFAAWNV</sequence>
<dbReference type="KEGG" id="vg:63209307"/>
<keyword evidence="2" id="KW-0812">Transmembrane</keyword>